<sequence length="462" mass="48314">MSRTRKGWVLAAITLAQLLIIIDVTVINVAMPSAQRDLGMSEANKQWMVSAYTLTFGGLLLLGGRVSDRFGHRRTLLTGLCGFALASAVAGAASNPLMMVFARAGQGMFAALLAPAALSLLAITFPHGRERSNALAVFGTVVMSGGVAGLLLGGALTQFLGWRWCMFIKLPLAIVVGIVGFLFWPNPAGKRTTRLDSWSALGCTGGMIALVYALSETVTRGWSSVYVMGAFCVALVLLLGFVLRQITVNRPLVPLTIFSSRSRVSSYLATVVLAFGMFGVWVFLTYQFQRIMGYPPLLTGLAFVPMVGANLAGISAFSRRLVRRASLGQVLALRLLVAACGMILLTQLTPESSFWTLILPAELLLGFGAGLALPAVMDSAVGGVAAHDSGVASALFQTSNMMGASLGTALLTTIALDVTDATANPESAAAIAHGYAVAAIYAAGLLIVGAVTIGLLLRGRPA</sequence>
<dbReference type="Proteomes" id="UP000715441">
    <property type="component" value="Unassembled WGS sequence"/>
</dbReference>
<evidence type="ECO:0000313" key="10">
    <source>
        <dbReference type="Proteomes" id="UP000715441"/>
    </source>
</evidence>
<feature type="transmembrane region" description="Helical" evidence="7">
    <location>
        <begin position="394"/>
        <end position="415"/>
    </location>
</feature>
<feature type="transmembrane region" description="Helical" evidence="7">
    <location>
        <begin position="76"/>
        <end position="94"/>
    </location>
</feature>
<dbReference type="Gene3D" id="1.20.1250.20">
    <property type="entry name" value="MFS general substrate transporter like domains"/>
    <property type="match status" value="1"/>
</dbReference>
<evidence type="ECO:0000313" key="9">
    <source>
        <dbReference type="EMBL" id="NKQ55004.1"/>
    </source>
</evidence>
<keyword evidence="5 7" id="KW-1133">Transmembrane helix</keyword>
<dbReference type="InterPro" id="IPR011701">
    <property type="entry name" value="MFS"/>
</dbReference>
<organism evidence="9 10">
    <name type="scientific">Amycolatopsis acididurans</name>
    <dbReference type="NCBI Taxonomy" id="2724524"/>
    <lineage>
        <taxon>Bacteria</taxon>
        <taxon>Bacillati</taxon>
        <taxon>Actinomycetota</taxon>
        <taxon>Actinomycetes</taxon>
        <taxon>Pseudonocardiales</taxon>
        <taxon>Pseudonocardiaceae</taxon>
        <taxon>Amycolatopsis</taxon>
    </lineage>
</organism>
<feature type="domain" description="Major facilitator superfamily (MFS) profile" evidence="8">
    <location>
        <begin position="9"/>
        <end position="461"/>
    </location>
</feature>
<feature type="transmembrane region" description="Helical" evidence="7">
    <location>
        <begin position="296"/>
        <end position="318"/>
    </location>
</feature>
<dbReference type="InterPro" id="IPR036259">
    <property type="entry name" value="MFS_trans_sf"/>
</dbReference>
<evidence type="ECO:0000256" key="2">
    <source>
        <dbReference type="ARBA" id="ARBA00022448"/>
    </source>
</evidence>
<keyword evidence="10" id="KW-1185">Reference proteome</keyword>
<dbReference type="EMBL" id="JAAXLS010000012">
    <property type="protein sequence ID" value="NKQ55004.1"/>
    <property type="molecule type" value="Genomic_DNA"/>
</dbReference>
<feature type="transmembrane region" description="Helical" evidence="7">
    <location>
        <begin position="161"/>
        <end position="183"/>
    </location>
</feature>
<feature type="transmembrane region" description="Helical" evidence="7">
    <location>
        <begin position="221"/>
        <end position="243"/>
    </location>
</feature>
<evidence type="ECO:0000256" key="4">
    <source>
        <dbReference type="ARBA" id="ARBA00022692"/>
    </source>
</evidence>
<feature type="transmembrane region" description="Helical" evidence="7">
    <location>
        <begin position="435"/>
        <end position="457"/>
    </location>
</feature>
<comment type="caution">
    <text evidence="9">The sequence shown here is derived from an EMBL/GenBank/DDBJ whole genome shotgun (WGS) entry which is preliminary data.</text>
</comment>
<accession>A0ABX1J5R5</accession>
<evidence type="ECO:0000256" key="7">
    <source>
        <dbReference type="SAM" id="Phobius"/>
    </source>
</evidence>
<protein>
    <submittedName>
        <fullName evidence="9">MFS transporter</fullName>
    </submittedName>
</protein>
<gene>
    <name evidence="9" type="ORF">HFP15_19155</name>
</gene>
<evidence type="ECO:0000256" key="3">
    <source>
        <dbReference type="ARBA" id="ARBA00022475"/>
    </source>
</evidence>
<evidence type="ECO:0000256" key="1">
    <source>
        <dbReference type="ARBA" id="ARBA00004651"/>
    </source>
</evidence>
<feature type="transmembrane region" description="Helical" evidence="7">
    <location>
        <begin position="47"/>
        <end position="64"/>
    </location>
</feature>
<feature type="transmembrane region" description="Helical" evidence="7">
    <location>
        <begin position="195"/>
        <end position="215"/>
    </location>
</feature>
<feature type="transmembrane region" description="Helical" evidence="7">
    <location>
        <begin position="100"/>
        <end position="123"/>
    </location>
</feature>
<dbReference type="PANTHER" id="PTHR42718:SF46">
    <property type="entry name" value="BLR6921 PROTEIN"/>
    <property type="match status" value="1"/>
</dbReference>
<keyword evidence="4 7" id="KW-0812">Transmembrane</keyword>
<name>A0ABX1J5R5_9PSEU</name>
<dbReference type="InterPro" id="IPR020846">
    <property type="entry name" value="MFS_dom"/>
</dbReference>
<feature type="transmembrane region" description="Helical" evidence="7">
    <location>
        <begin position="135"/>
        <end position="155"/>
    </location>
</feature>
<keyword evidence="3" id="KW-1003">Cell membrane</keyword>
<dbReference type="CDD" id="cd17321">
    <property type="entry name" value="MFS_MMR_MDR_like"/>
    <property type="match status" value="1"/>
</dbReference>
<dbReference type="Gene3D" id="1.20.1720.10">
    <property type="entry name" value="Multidrug resistance protein D"/>
    <property type="match status" value="1"/>
</dbReference>
<dbReference type="SUPFAM" id="SSF103473">
    <property type="entry name" value="MFS general substrate transporter"/>
    <property type="match status" value="2"/>
</dbReference>
<comment type="subcellular location">
    <subcellularLocation>
        <location evidence="1">Cell membrane</location>
        <topology evidence="1">Multi-pass membrane protein</topology>
    </subcellularLocation>
</comment>
<keyword evidence="6 7" id="KW-0472">Membrane</keyword>
<feature type="transmembrane region" description="Helical" evidence="7">
    <location>
        <begin position="330"/>
        <end position="348"/>
    </location>
</feature>
<evidence type="ECO:0000256" key="5">
    <source>
        <dbReference type="ARBA" id="ARBA00022989"/>
    </source>
</evidence>
<evidence type="ECO:0000256" key="6">
    <source>
        <dbReference type="ARBA" id="ARBA00023136"/>
    </source>
</evidence>
<evidence type="ECO:0000259" key="8">
    <source>
        <dbReference type="PROSITE" id="PS50850"/>
    </source>
</evidence>
<dbReference type="PROSITE" id="PS50850">
    <property type="entry name" value="MFS"/>
    <property type="match status" value="1"/>
</dbReference>
<proteinExistence type="predicted"/>
<feature type="transmembrane region" description="Helical" evidence="7">
    <location>
        <begin position="7"/>
        <end position="27"/>
    </location>
</feature>
<feature type="transmembrane region" description="Helical" evidence="7">
    <location>
        <begin position="264"/>
        <end position="284"/>
    </location>
</feature>
<keyword evidence="2" id="KW-0813">Transport</keyword>
<dbReference type="RefSeq" id="WP_168517514.1">
    <property type="nucleotide sequence ID" value="NZ_JAAXLS010000012.1"/>
</dbReference>
<reference evidence="9 10" key="1">
    <citation type="submission" date="2020-04" db="EMBL/GenBank/DDBJ databases">
        <title>Novel species.</title>
        <authorList>
            <person name="Teo W.F.A."/>
            <person name="Lipun K."/>
            <person name="Srisuk N."/>
            <person name="Duangmal K."/>
        </authorList>
    </citation>
    <scope>NUCLEOTIDE SEQUENCE [LARGE SCALE GENOMIC DNA]</scope>
    <source>
        <strain evidence="9 10">K13G38</strain>
    </source>
</reference>
<dbReference type="Pfam" id="PF07690">
    <property type="entry name" value="MFS_1"/>
    <property type="match status" value="1"/>
</dbReference>
<dbReference type="PANTHER" id="PTHR42718">
    <property type="entry name" value="MAJOR FACILITATOR SUPERFAMILY MULTIDRUG TRANSPORTER MFSC"/>
    <property type="match status" value="1"/>
</dbReference>